<dbReference type="InterPro" id="IPR048711">
    <property type="entry name" value="WHD_Rv2258c"/>
</dbReference>
<dbReference type="InterPro" id="IPR029063">
    <property type="entry name" value="SAM-dependent_MTases_sf"/>
</dbReference>
<gene>
    <name evidence="3" type="ORF">MNBD_ALPHA03-1253</name>
</gene>
<dbReference type="SUPFAM" id="SSF53335">
    <property type="entry name" value="S-adenosyl-L-methionine-dependent methyltransferases"/>
    <property type="match status" value="1"/>
</dbReference>
<dbReference type="InterPro" id="IPR025714">
    <property type="entry name" value="Methyltranfer_dom"/>
</dbReference>
<dbReference type="Pfam" id="PF13847">
    <property type="entry name" value="Methyltransf_31"/>
    <property type="match status" value="1"/>
</dbReference>
<accession>A0A3B1AM65</accession>
<evidence type="ECO:0000259" key="1">
    <source>
        <dbReference type="Pfam" id="PF13847"/>
    </source>
</evidence>
<sequence>MAELNMDKLQELAGKVVGDASSALSILLAYMGDQTGVYRAMADGDWRTAKEIATIADVDARYLQDMLSANAANGYVTYDADTEQFTLTPEQVAIFATEDSLANMHGLLQIIVAQYTSYEKAIDVFKTGKGRPWGEHHSCQFCGTDRFFRPGYEANLIENWIPALSGVKEKLEAGGTIADIGCGRGSSSAMMAETFPNSNIYGFDIHGPSIDDAREKAAHINNIHFETVGASDIDLDKAYDLACMFDSLHDMGDPVGVARHIRKILKPGGTLMVVEPMAGDKTEDNLHPLGGVFYAASTLICLPNSRSQDVGLCLGAQAGPKRLSQVLHDAGFSSVRVATTTPTNIILEATN</sequence>
<dbReference type="PANTHER" id="PTHR45128:SF2">
    <property type="entry name" value="METHYLTRANSFERASE DOMAIN-CONTAINING PROTEIN"/>
    <property type="match status" value="1"/>
</dbReference>
<evidence type="ECO:0000313" key="3">
    <source>
        <dbReference type="EMBL" id="VAX04822.1"/>
    </source>
</evidence>
<dbReference type="Gene3D" id="3.40.50.150">
    <property type="entry name" value="Vaccinia Virus protein VP39"/>
    <property type="match status" value="1"/>
</dbReference>
<feature type="domain" description="Methyltransferase" evidence="1">
    <location>
        <begin position="173"/>
        <end position="282"/>
    </location>
</feature>
<name>A0A3B1AM65_9ZZZZ</name>
<feature type="domain" description="S-adenosylmethionine-dependent methyltransferase Rv2258c-like winged HTH" evidence="2">
    <location>
        <begin position="24"/>
        <end position="94"/>
    </location>
</feature>
<dbReference type="InterPro" id="IPR053173">
    <property type="entry name" value="SAM-binding_MTase"/>
</dbReference>
<dbReference type="AlphaFoldDB" id="A0A3B1AM65"/>
<dbReference type="PANTHER" id="PTHR45128">
    <property type="entry name" value="METHYLTRANSFERASE TYPE 11"/>
    <property type="match status" value="1"/>
</dbReference>
<dbReference type="CDD" id="cd02440">
    <property type="entry name" value="AdoMet_MTases"/>
    <property type="match status" value="1"/>
</dbReference>
<dbReference type="InterPro" id="IPR036390">
    <property type="entry name" value="WH_DNA-bd_sf"/>
</dbReference>
<dbReference type="SUPFAM" id="SSF46785">
    <property type="entry name" value="Winged helix' DNA-binding domain"/>
    <property type="match status" value="1"/>
</dbReference>
<reference evidence="3" key="1">
    <citation type="submission" date="2018-06" db="EMBL/GenBank/DDBJ databases">
        <authorList>
            <person name="Zhirakovskaya E."/>
        </authorList>
    </citation>
    <scope>NUCLEOTIDE SEQUENCE</scope>
</reference>
<dbReference type="EMBL" id="UOFW01000112">
    <property type="protein sequence ID" value="VAX04822.1"/>
    <property type="molecule type" value="Genomic_DNA"/>
</dbReference>
<protein>
    <submittedName>
        <fullName evidence="3">Uncharacterized protein</fullName>
    </submittedName>
</protein>
<evidence type="ECO:0000259" key="2">
    <source>
        <dbReference type="Pfam" id="PF21320"/>
    </source>
</evidence>
<dbReference type="Pfam" id="PF21320">
    <property type="entry name" value="WHD_Rv2258c"/>
    <property type="match status" value="1"/>
</dbReference>
<proteinExistence type="predicted"/>
<organism evidence="3">
    <name type="scientific">hydrothermal vent metagenome</name>
    <dbReference type="NCBI Taxonomy" id="652676"/>
    <lineage>
        <taxon>unclassified sequences</taxon>
        <taxon>metagenomes</taxon>
        <taxon>ecological metagenomes</taxon>
    </lineage>
</organism>